<name>A0A813C132_9DINO</name>
<dbReference type="OrthoDB" id="450431at2759"/>
<organism evidence="2 3">
    <name type="scientific">Symbiodinium necroappetens</name>
    <dbReference type="NCBI Taxonomy" id="1628268"/>
    <lineage>
        <taxon>Eukaryota</taxon>
        <taxon>Sar</taxon>
        <taxon>Alveolata</taxon>
        <taxon>Dinophyceae</taxon>
        <taxon>Suessiales</taxon>
        <taxon>Symbiodiniaceae</taxon>
        <taxon>Symbiodinium</taxon>
    </lineage>
</organism>
<reference evidence="2" key="1">
    <citation type="submission" date="2021-02" db="EMBL/GenBank/DDBJ databases">
        <authorList>
            <person name="Dougan E. K."/>
            <person name="Rhodes N."/>
            <person name="Thang M."/>
            <person name="Chan C."/>
        </authorList>
    </citation>
    <scope>NUCLEOTIDE SEQUENCE</scope>
</reference>
<evidence type="ECO:0000313" key="2">
    <source>
        <dbReference type="EMBL" id="CAE7932905.1"/>
    </source>
</evidence>
<comment type="caution">
    <text evidence="2">The sequence shown here is derived from an EMBL/GenBank/DDBJ whole genome shotgun (WGS) entry which is preliminary data.</text>
</comment>
<dbReference type="EMBL" id="CAJNJA010082553">
    <property type="protein sequence ID" value="CAE7932905.1"/>
    <property type="molecule type" value="Genomic_DNA"/>
</dbReference>
<proteinExistence type="predicted"/>
<feature type="region of interest" description="Disordered" evidence="1">
    <location>
        <begin position="202"/>
        <end position="243"/>
    </location>
</feature>
<dbReference type="Proteomes" id="UP000601435">
    <property type="component" value="Unassembled WGS sequence"/>
</dbReference>
<keyword evidence="3" id="KW-1185">Reference proteome</keyword>
<evidence type="ECO:0000313" key="3">
    <source>
        <dbReference type="Proteomes" id="UP000601435"/>
    </source>
</evidence>
<gene>
    <name evidence="2" type="primary">agtpbp1</name>
    <name evidence="2" type="ORF">SNEC2469_LOCUS32541</name>
</gene>
<accession>A0A813C132</accession>
<feature type="compositionally biased region" description="Acidic residues" evidence="1">
    <location>
        <begin position="216"/>
        <end position="243"/>
    </location>
</feature>
<feature type="non-terminal residue" evidence="2">
    <location>
        <position position="531"/>
    </location>
</feature>
<dbReference type="AlphaFoldDB" id="A0A813C132"/>
<feature type="non-terminal residue" evidence="2">
    <location>
        <position position="1"/>
    </location>
</feature>
<sequence length="531" mass="59952">VMEPPIGDEAVAENQPFSDSMSPVMSIFSKQRQLVHAQIDPDKFAINSSVSLVDTIKGSYRATDYHNLRSIVENDILPGAPWDNRNQITKYRDVWLCSPEPNHHYAFETIEKVLDYELEDDVAMTYAIACQESHWFAIKNMRPEQEPRNSRNAVMRCFSVFKSCGKFQSTASRRKSPLEVPTEEISNAMEEATAARSSLVSIHDDEDDDARTMAESEMEVDSDMDVDEVEPDEAQQDVDENENQDEIAELRPVLVQENTHIIVPVLTQARKSIQVPYYPNSPTAYCIYARLILFAYMAYVVVHCMYKSWVKTMRRTTLQYDQILSNCANGDRYVVQGKWPTLCDIDPDTKVSRDVTDEGLLSYIRGARQKGIQRAMFNPSAYIDGKVTGKTMFAMLRPPPTESHDYLFIDPVAIMMITGLTTTTTTTIELHISYDIVIPAKYTAKLTRQRLETQRSQHPGALLHIQPGDYLNHGQIGIGQQNPEDRLRIVQIPASVTKAKQEGKLLTITNVTANVIEASVADGKVTITDDP</sequence>
<evidence type="ECO:0000256" key="1">
    <source>
        <dbReference type="SAM" id="MobiDB-lite"/>
    </source>
</evidence>
<protein>
    <submittedName>
        <fullName evidence="2">Agtpbp1 protein</fullName>
    </submittedName>
</protein>